<reference evidence="1" key="1">
    <citation type="submission" date="2022-07" db="EMBL/GenBank/DDBJ databases">
        <title>Phylogenomic reconstructions and comparative analyses of Kickxellomycotina fungi.</title>
        <authorList>
            <person name="Reynolds N.K."/>
            <person name="Stajich J.E."/>
            <person name="Barry K."/>
            <person name="Grigoriev I.V."/>
            <person name="Crous P."/>
            <person name="Smith M.E."/>
        </authorList>
    </citation>
    <scope>NUCLEOTIDE SEQUENCE</scope>
    <source>
        <strain evidence="1">NRRL 3115</strain>
    </source>
</reference>
<dbReference type="PANTHER" id="PTHR24114">
    <property type="entry name" value="LEUCINE RICH REPEAT FAMILY PROTEIN"/>
    <property type="match status" value="1"/>
</dbReference>
<gene>
    <name evidence="1" type="primary">NLRP14</name>
    <name evidence="1" type="ORF">GGI25_006034</name>
</gene>
<dbReference type="InterPro" id="IPR052394">
    <property type="entry name" value="LRR-containing"/>
</dbReference>
<dbReference type="Gene3D" id="3.80.10.10">
    <property type="entry name" value="Ribonuclease Inhibitor"/>
    <property type="match status" value="2"/>
</dbReference>
<dbReference type="InterPro" id="IPR001611">
    <property type="entry name" value="Leu-rich_rpt"/>
</dbReference>
<dbReference type="SUPFAM" id="SSF52047">
    <property type="entry name" value="RNI-like"/>
    <property type="match status" value="1"/>
</dbReference>
<organism evidence="1 2">
    <name type="scientific">Coemansia spiralis</name>
    <dbReference type="NCBI Taxonomy" id="417178"/>
    <lineage>
        <taxon>Eukaryota</taxon>
        <taxon>Fungi</taxon>
        <taxon>Fungi incertae sedis</taxon>
        <taxon>Zoopagomycota</taxon>
        <taxon>Kickxellomycotina</taxon>
        <taxon>Kickxellomycetes</taxon>
        <taxon>Kickxellales</taxon>
        <taxon>Kickxellaceae</taxon>
        <taxon>Coemansia</taxon>
    </lineage>
</organism>
<dbReference type="InterPro" id="IPR032675">
    <property type="entry name" value="LRR_dom_sf"/>
</dbReference>
<dbReference type="Proteomes" id="UP001151518">
    <property type="component" value="Unassembled WGS sequence"/>
</dbReference>
<sequence>MSVLFNMGTNSRGSRGALVFGRKDTNTVASSSTMRFDIDDETDVRRVIQLISIGDFAHLPHISSLKALFKSTKHQALLRRTYKELHMKHLSIDDTAARVLSLILLSPQCCCRHVRIHRCAFTATGHNIFFSALSVMAEPPSSSKLLLLPPPTKTSFSMNCIKGKGNVADEGGTAIAYCLHNVEDAAKAAAAASPASAAIATTLEEGDQLPMGLFSFDYTQIGMSDSKCSGLSDVLLLQPYLHTLDISNNVIGSSGLARLIGSIASGCPSLRELNLSGNQLRSEGSRILARYLANKGRFLESLDISSNEISHTGALAIVGSLDPRVGCRLKRLNLDMNQFEAAGCEALGRILAENKHLDTLILSRNNIFDNGCYLLFEGLKYNKTLRHLDISGNFLTHLSARDISNYLILKNTNRKSSTNSNDSQEDSMHQGLCTLNISTNALRDEGIETLCVGLKDNSHLVHLIANNVDVADAGMGSIKQLLETTAARKRSLLTLSLRHNRHATRAGYEALGSGCLQNRWILRVIVDMHFDGWSTVWDKVERAFIRNTMRAVDRYRVPLQMVACGRPLLVLCDRQSSFNTSPSSIQRLPAEIRRLVLLYLDRYQVLTPEQKRGALRIASDISCQYPSKMSLLAEILGTDYHFVAETMKTLRSA</sequence>
<accession>A0A9W8G3J7</accession>
<comment type="caution">
    <text evidence="1">The sequence shown here is derived from an EMBL/GenBank/DDBJ whole genome shotgun (WGS) entry which is preliminary data.</text>
</comment>
<protein>
    <submittedName>
        <fullName evidence="1">NACHT, LRR and PYD domains-containing protein 14</fullName>
    </submittedName>
</protein>
<dbReference type="OrthoDB" id="333024at2759"/>
<evidence type="ECO:0000313" key="1">
    <source>
        <dbReference type="EMBL" id="KAJ2669824.1"/>
    </source>
</evidence>
<dbReference type="SMART" id="SM00368">
    <property type="entry name" value="LRR_RI"/>
    <property type="match status" value="8"/>
</dbReference>
<evidence type="ECO:0000313" key="2">
    <source>
        <dbReference type="Proteomes" id="UP001151518"/>
    </source>
</evidence>
<dbReference type="AlphaFoldDB" id="A0A9W8G3J7"/>
<name>A0A9W8G3J7_9FUNG</name>
<proteinExistence type="predicted"/>
<dbReference type="Pfam" id="PF13516">
    <property type="entry name" value="LRR_6"/>
    <property type="match status" value="5"/>
</dbReference>
<dbReference type="EMBL" id="JANBTW010000140">
    <property type="protein sequence ID" value="KAJ2669824.1"/>
    <property type="molecule type" value="Genomic_DNA"/>
</dbReference>
<dbReference type="PANTHER" id="PTHR24114:SF2">
    <property type="entry name" value="F-BOX DOMAIN-CONTAINING PROTEIN-RELATED"/>
    <property type="match status" value="1"/>
</dbReference>